<dbReference type="EMBL" id="WMKA01000010">
    <property type="protein sequence ID" value="MTG88576.1"/>
    <property type="molecule type" value="Genomic_DNA"/>
</dbReference>
<accession>A0A6N7ZGM5</accession>
<feature type="transmembrane region" description="Helical" evidence="1">
    <location>
        <begin position="192"/>
        <end position="213"/>
    </location>
</feature>
<reference evidence="2 3" key="1">
    <citation type="submission" date="2019-11" db="EMBL/GenBank/DDBJ databases">
        <title>Cellulosimicrobium composti sp. nov. isolated from a compost.</title>
        <authorList>
            <person name="Yang Y."/>
        </authorList>
    </citation>
    <scope>NUCLEOTIDE SEQUENCE [LARGE SCALE GENOMIC DNA]</scope>
    <source>
        <strain evidence="2 3">BIT-GX5</strain>
    </source>
</reference>
<sequence length="356" mass="35319">MTAVRTTPQTRWARVAATAVGLVAVVTVVVLAFLWPSVTAEPRDLPVAVAGEPAVVAQVRAGLEERAPGAVELVPVADRAAAVDLVESRDAYGALVLGPQPEVLTASAASPAVAQLLAGLQPALQAQVDAAAAAQGAPADAVPTVAVTDVVPLSADDARGTTLAAASFPLVLGGLVGGVVVSLTVAGTWRRVTAIVVYAALGGPAVAGLLHGLGGLHGAYVADSLAVGLALLGIAATIVGAVRLLGRPGIAAGLVLFLLVANPLSAAAVPVEFLLPPWGAVGQWFPPGAAATLLRDLSYFPGADTTFPWLVLSGWAALGLLLSIVGHVRDRGAATSAALHGTEVASPVPTPAPSAR</sequence>
<keyword evidence="1" id="KW-0472">Membrane</keyword>
<organism evidence="2 3">
    <name type="scientific">Cellulosimicrobium composti</name>
    <dbReference type="NCBI Taxonomy" id="2672572"/>
    <lineage>
        <taxon>Bacteria</taxon>
        <taxon>Bacillati</taxon>
        <taxon>Actinomycetota</taxon>
        <taxon>Actinomycetes</taxon>
        <taxon>Micrococcales</taxon>
        <taxon>Promicromonosporaceae</taxon>
        <taxon>Cellulosimicrobium</taxon>
    </lineage>
</organism>
<evidence type="ECO:0008006" key="4">
    <source>
        <dbReference type="Google" id="ProtNLM"/>
    </source>
</evidence>
<evidence type="ECO:0000256" key="1">
    <source>
        <dbReference type="SAM" id="Phobius"/>
    </source>
</evidence>
<name>A0A6N7ZGM5_9MICO</name>
<keyword evidence="1" id="KW-0812">Transmembrane</keyword>
<dbReference type="AlphaFoldDB" id="A0A6N7ZGM5"/>
<feature type="transmembrane region" description="Helical" evidence="1">
    <location>
        <begin position="12"/>
        <end position="35"/>
    </location>
</feature>
<evidence type="ECO:0000313" key="3">
    <source>
        <dbReference type="Proteomes" id="UP000440668"/>
    </source>
</evidence>
<feature type="transmembrane region" description="Helical" evidence="1">
    <location>
        <begin position="163"/>
        <end position="185"/>
    </location>
</feature>
<protein>
    <recommendedName>
        <fullName evidence="4">ABC transporter permease</fullName>
    </recommendedName>
</protein>
<dbReference type="Proteomes" id="UP000440668">
    <property type="component" value="Unassembled WGS sequence"/>
</dbReference>
<comment type="caution">
    <text evidence="2">The sequence shown here is derived from an EMBL/GenBank/DDBJ whole genome shotgun (WGS) entry which is preliminary data.</text>
</comment>
<feature type="transmembrane region" description="Helical" evidence="1">
    <location>
        <begin position="219"/>
        <end position="242"/>
    </location>
</feature>
<feature type="transmembrane region" description="Helical" evidence="1">
    <location>
        <begin position="249"/>
        <end position="269"/>
    </location>
</feature>
<proteinExistence type="predicted"/>
<gene>
    <name evidence="2" type="ORF">GJV82_06405</name>
</gene>
<dbReference type="RefSeq" id="WP_155098650.1">
    <property type="nucleotide sequence ID" value="NZ_WMKA01000010.1"/>
</dbReference>
<feature type="transmembrane region" description="Helical" evidence="1">
    <location>
        <begin position="307"/>
        <end position="326"/>
    </location>
</feature>
<evidence type="ECO:0000313" key="2">
    <source>
        <dbReference type="EMBL" id="MTG88576.1"/>
    </source>
</evidence>
<keyword evidence="1" id="KW-1133">Transmembrane helix</keyword>